<reference evidence="2 3" key="1">
    <citation type="journal article" date="2010" name="Stand. Genomic Sci.">
        <title>Complete genome sequence of Archaeoglobus profundus type strain (AV18).</title>
        <authorList>
            <person name="von Jan M."/>
            <person name="Lapidus A."/>
            <person name="Del Rio T.G."/>
            <person name="Copeland A."/>
            <person name="Tice H."/>
            <person name="Cheng J.F."/>
            <person name="Lucas S."/>
            <person name="Chen F."/>
            <person name="Nolan M."/>
            <person name="Goodwin L."/>
            <person name="Han C."/>
            <person name="Pitluck S."/>
            <person name="Liolios K."/>
            <person name="Ivanova N."/>
            <person name="Mavromatis K."/>
            <person name="Ovchinnikova G."/>
            <person name="Chertkov O."/>
            <person name="Pati A."/>
            <person name="Chen A."/>
            <person name="Palaniappan K."/>
            <person name="Land M."/>
            <person name="Hauser L."/>
            <person name="Chang Y.J."/>
            <person name="Jeffries C.D."/>
            <person name="Saunders E."/>
            <person name="Brettin T."/>
            <person name="Detter J.C."/>
            <person name="Chain P."/>
            <person name="Eichinger K."/>
            <person name="Huber H."/>
            <person name="Spring S."/>
            <person name="Rohde M."/>
            <person name="Goker M."/>
            <person name="Wirth R."/>
            <person name="Woyke T."/>
            <person name="Bristow J."/>
            <person name="Eisen J.A."/>
            <person name="Markowitz V."/>
            <person name="Hugenholtz P."/>
            <person name="Kyrpides N.C."/>
            <person name="Klenk H.P."/>
        </authorList>
    </citation>
    <scope>NUCLEOTIDE SEQUENCE [LARGE SCALE GENOMIC DNA]</scope>
    <source>
        <strain evidence="3">DSM 5631 / JCM 9629 / NBRC 100127 / Av18</strain>
    </source>
</reference>
<dbReference type="AlphaFoldDB" id="D2RG99"/>
<keyword evidence="1" id="KW-0812">Transmembrane</keyword>
<dbReference type="PaxDb" id="572546-Arcpr_0254"/>
<dbReference type="Proteomes" id="UP000001901">
    <property type="component" value="Chromosome"/>
</dbReference>
<feature type="transmembrane region" description="Helical" evidence="1">
    <location>
        <begin position="47"/>
        <end position="65"/>
    </location>
</feature>
<dbReference type="HOGENOM" id="CLU_2783820_0_0_2"/>
<dbReference type="EMBL" id="CP001857">
    <property type="protein sequence ID" value="ADB57324.1"/>
    <property type="molecule type" value="Genomic_DNA"/>
</dbReference>
<keyword evidence="1" id="KW-0472">Membrane</keyword>
<evidence type="ECO:0000256" key="1">
    <source>
        <dbReference type="SAM" id="Phobius"/>
    </source>
</evidence>
<dbReference type="KEGG" id="apo:Arcpr_0254"/>
<keyword evidence="1" id="KW-1133">Transmembrane helix</keyword>
<feature type="transmembrane region" description="Helical" evidence="1">
    <location>
        <begin position="20"/>
        <end position="41"/>
    </location>
</feature>
<gene>
    <name evidence="2" type="ordered locus">Arcpr_0254</name>
</gene>
<proteinExistence type="predicted"/>
<accession>D2RG99</accession>
<organism evidence="2 3">
    <name type="scientific">Archaeoglobus profundus (strain DSM 5631 / JCM 9629 / NBRC 100127 / Av18)</name>
    <dbReference type="NCBI Taxonomy" id="572546"/>
    <lineage>
        <taxon>Archaea</taxon>
        <taxon>Methanobacteriati</taxon>
        <taxon>Methanobacteriota</taxon>
        <taxon>Archaeoglobi</taxon>
        <taxon>Archaeoglobales</taxon>
        <taxon>Archaeoglobaceae</taxon>
        <taxon>Archaeoglobus</taxon>
    </lineage>
</organism>
<evidence type="ECO:0000313" key="2">
    <source>
        <dbReference type="EMBL" id="ADB57324.1"/>
    </source>
</evidence>
<evidence type="ECO:0000313" key="3">
    <source>
        <dbReference type="Proteomes" id="UP000001901"/>
    </source>
</evidence>
<name>D2RG99_ARCPA</name>
<sequence>MYILDGFIIKSRFDNSLRKIILFQLSMGLIFLFVPVFLIALNITTAVIVWAVWIISYVSWLIPPWRII</sequence>
<keyword evidence="3" id="KW-1185">Reference proteome</keyword>
<protein>
    <submittedName>
        <fullName evidence="2">Uncharacterized protein</fullName>
    </submittedName>
</protein>
<dbReference type="STRING" id="572546.Arcpr_0254"/>